<dbReference type="EMBL" id="UINC01015172">
    <property type="protein sequence ID" value="SVA64087.1"/>
    <property type="molecule type" value="Genomic_DNA"/>
</dbReference>
<protein>
    <recommendedName>
        <fullName evidence="2">Thioredoxin domain-containing protein</fullName>
    </recommendedName>
</protein>
<dbReference type="AlphaFoldDB" id="A0A381XIT2"/>
<accession>A0A381XIT2</accession>
<dbReference type="SUPFAM" id="SSF52833">
    <property type="entry name" value="Thioredoxin-like"/>
    <property type="match status" value="1"/>
</dbReference>
<organism evidence="1">
    <name type="scientific">marine metagenome</name>
    <dbReference type="NCBI Taxonomy" id="408172"/>
    <lineage>
        <taxon>unclassified sequences</taxon>
        <taxon>metagenomes</taxon>
        <taxon>ecological metagenomes</taxon>
    </lineage>
</organism>
<reference evidence="1" key="1">
    <citation type="submission" date="2018-05" db="EMBL/GenBank/DDBJ databases">
        <authorList>
            <person name="Lanie J.A."/>
            <person name="Ng W.-L."/>
            <person name="Kazmierczak K.M."/>
            <person name="Andrzejewski T.M."/>
            <person name="Davidsen T.M."/>
            <person name="Wayne K.J."/>
            <person name="Tettelin H."/>
            <person name="Glass J.I."/>
            <person name="Rusch D."/>
            <person name="Podicherti R."/>
            <person name="Tsui H.-C.T."/>
            <person name="Winkler M.E."/>
        </authorList>
    </citation>
    <scope>NUCLEOTIDE SEQUENCE</scope>
</reference>
<feature type="non-terminal residue" evidence="1">
    <location>
        <position position="1"/>
    </location>
</feature>
<dbReference type="Gene3D" id="3.40.30.10">
    <property type="entry name" value="Glutaredoxin"/>
    <property type="match status" value="1"/>
</dbReference>
<evidence type="ECO:0008006" key="2">
    <source>
        <dbReference type="Google" id="ProtNLM"/>
    </source>
</evidence>
<dbReference type="InterPro" id="IPR036249">
    <property type="entry name" value="Thioredoxin-like_sf"/>
</dbReference>
<proteinExistence type="predicted"/>
<name>A0A381XIT2_9ZZZZ</name>
<sequence length="148" mass="15820">VDRLLVLVVVAAAAATLAYLVQRRRPDAPIRTGWTVPEQLDRRDFARPDAPWLVAVFTSASCDSCAAVVDVAEPLASAAVVVDVVEVDERPEVHDRYAVDAVPMVLLVDTLGVVRDHHLGPVSATHLWGSLAELRQPGSTPDGCDAGH</sequence>
<gene>
    <name evidence="1" type="ORF">METZ01_LOCUS116941</name>
</gene>
<evidence type="ECO:0000313" key="1">
    <source>
        <dbReference type="EMBL" id="SVA64087.1"/>
    </source>
</evidence>